<dbReference type="EMBL" id="AP022569">
    <property type="protein sequence ID" value="BBX46350.1"/>
    <property type="molecule type" value="Genomic_DNA"/>
</dbReference>
<evidence type="ECO:0000313" key="6">
    <source>
        <dbReference type="Proteomes" id="UP000465866"/>
    </source>
</evidence>
<dbReference type="Gene3D" id="3.40.50.150">
    <property type="entry name" value="Vaccinia Virus protein VP39"/>
    <property type="match status" value="1"/>
</dbReference>
<reference evidence="5 6" key="1">
    <citation type="journal article" date="2019" name="Emerg. Microbes Infect.">
        <title>Comprehensive subspecies identification of 175 nontuberculous mycobacteria species based on 7547 genomic profiles.</title>
        <authorList>
            <person name="Matsumoto Y."/>
            <person name="Kinjo T."/>
            <person name="Motooka D."/>
            <person name="Nabeya D."/>
            <person name="Jung N."/>
            <person name="Uechi K."/>
            <person name="Horii T."/>
            <person name="Iida T."/>
            <person name="Fujita J."/>
            <person name="Nakamura S."/>
        </authorList>
    </citation>
    <scope>NUCLEOTIDE SEQUENCE [LARGE SCALE GENOMIC DNA]</scope>
    <source>
        <strain evidence="5 6">JCM 12404</strain>
    </source>
</reference>
<name>A0A7I7KWB4_9MYCO</name>
<organism evidence="5 6">
    <name type="scientific">Mycobacterium cookii</name>
    <dbReference type="NCBI Taxonomy" id="1775"/>
    <lineage>
        <taxon>Bacteria</taxon>
        <taxon>Bacillati</taxon>
        <taxon>Actinomycetota</taxon>
        <taxon>Actinomycetes</taxon>
        <taxon>Mycobacteriales</taxon>
        <taxon>Mycobacteriaceae</taxon>
        <taxon>Mycobacterium</taxon>
    </lineage>
</organism>
<dbReference type="AlphaFoldDB" id="A0A7I7KWB4"/>
<dbReference type="InterPro" id="IPR041698">
    <property type="entry name" value="Methyltransf_25"/>
</dbReference>
<dbReference type="KEGG" id="mcoo:MCOO_23650"/>
<dbReference type="GO" id="GO:0032259">
    <property type="term" value="P:methylation"/>
    <property type="evidence" value="ECO:0007669"/>
    <property type="project" value="UniProtKB-KW"/>
</dbReference>
<evidence type="ECO:0000256" key="1">
    <source>
        <dbReference type="ARBA" id="ARBA00022603"/>
    </source>
</evidence>
<keyword evidence="1" id="KW-0489">Methyltransferase</keyword>
<sequence>MKVDLLGSKQTLFRIFYRLGFTPWDGHPLAQSLRNLIEGSDALPPGNALELGCGTGDCSIYLAEHGWQVTAVDYVKQALDKARAKADARGATVNFAGADVTHLSSAGLGDNFELIVDNGCLHNMSDADRDAYVNEVTAVAVAQARLLITAFVPGGRFGVRGVEPAEMKRRFAPGWTLLSTGSERELDAEQTPTRYYLFQRSG</sequence>
<evidence type="ECO:0000256" key="2">
    <source>
        <dbReference type="ARBA" id="ARBA00022679"/>
    </source>
</evidence>
<dbReference type="Proteomes" id="UP000465866">
    <property type="component" value="Chromosome"/>
</dbReference>
<dbReference type="PANTHER" id="PTHR43464:SF19">
    <property type="entry name" value="UBIQUINONE BIOSYNTHESIS O-METHYLTRANSFERASE, MITOCHONDRIAL"/>
    <property type="match status" value="1"/>
</dbReference>
<dbReference type="CDD" id="cd02440">
    <property type="entry name" value="AdoMet_MTases"/>
    <property type="match status" value="1"/>
</dbReference>
<feature type="domain" description="Methyltransferase" evidence="4">
    <location>
        <begin position="49"/>
        <end position="139"/>
    </location>
</feature>
<accession>A0A7I7KWB4</accession>
<keyword evidence="6" id="KW-1185">Reference proteome</keyword>
<gene>
    <name evidence="5" type="ORF">MCOO_23650</name>
</gene>
<dbReference type="SUPFAM" id="SSF53335">
    <property type="entry name" value="S-adenosyl-L-methionine-dependent methyltransferases"/>
    <property type="match status" value="1"/>
</dbReference>
<dbReference type="InterPro" id="IPR029063">
    <property type="entry name" value="SAM-dependent_MTases_sf"/>
</dbReference>
<evidence type="ECO:0000313" key="5">
    <source>
        <dbReference type="EMBL" id="BBX46350.1"/>
    </source>
</evidence>
<dbReference type="PANTHER" id="PTHR43464">
    <property type="entry name" value="METHYLTRANSFERASE"/>
    <property type="match status" value="1"/>
</dbReference>
<protein>
    <recommendedName>
        <fullName evidence="4">Methyltransferase domain-containing protein</fullName>
    </recommendedName>
</protein>
<keyword evidence="2" id="KW-0808">Transferase</keyword>
<dbReference type="Pfam" id="PF13649">
    <property type="entry name" value="Methyltransf_25"/>
    <property type="match status" value="1"/>
</dbReference>
<keyword evidence="3" id="KW-0949">S-adenosyl-L-methionine</keyword>
<proteinExistence type="predicted"/>
<dbReference type="GO" id="GO:0008168">
    <property type="term" value="F:methyltransferase activity"/>
    <property type="evidence" value="ECO:0007669"/>
    <property type="project" value="UniProtKB-KW"/>
</dbReference>
<evidence type="ECO:0000256" key="3">
    <source>
        <dbReference type="ARBA" id="ARBA00022691"/>
    </source>
</evidence>
<evidence type="ECO:0000259" key="4">
    <source>
        <dbReference type="Pfam" id="PF13649"/>
    </source>
</evidence>